<proteinExistence type="predicted"/>
<accession>A0A2P4XV87</accession>
<comment type="caution">
    <text evidence="2">The sequence shown here is derived from an EMBL/GenBank/DDBJ whole genome shotgun (WGS) entry which is preliminary data.</text>
</comment>
<dbReference type="Pfam" id="PF22936">
    <property type="entry name" value="Pol_BBD"/>
    <property type="match status" value="1"/>
</dbReference>
<evidence type="ECO:0000313" key="2">
    <source>
        <dbReference type="EMBL" id="POM69467.1"/>
    </source>
</evidence>
<dbReference type="EMBL" id="NCKW01007862">
    <property type="protein sequence ID" value="POM69467.1"/>
    <property type="molecule type" value="Genomic_DNA"/>
</dbReference>
<dbReference type="OrthoDB" id="165998at2759"/>
<protein>
    <submittedName>
        <fullName evidence="2">Polyprotein</fullName>
    </submittedName>
</protein>
<evidence type="ECO:0000313" key="3">
    <source>
        <dbReference type="Proteomes" id="UP000237271"/>
    </source>
</evidence>
<sequence>MRMTLARKGLLAHVQVIKAENKITKAWLINDAKALAIIAQEVELQHQTKIRSAVRIMEAWNTLREYYNRTTVHNRVAMTRRLHEFKMEEGTPMAMHLDAFDELVVGLQTLREPVDEARQLVLLLSYLNSEHELIASKVENSKDITLTEFKETLMKEHERLQKKVTTEKAGATSHMTPCREDLFDVEGMIVDIEVTIADGTNLRVTGQGTVRLTSLTGKHINMMEVLYNPGLDRQLLSARKLAERGLTEEFQLYSCVGKT</sequence>
<dbReference type="AlphaFoldDB" id="A0A2P4XV87"/>
<gene>
    <name evidence="2" type="ORF">PHPALM_14243</name>
</gene>
<reference evidence="2 3" key="1">
    <citation type="journal article" date="2017" name="Genome Biol. Evol.">
        <title>Phytophthora megakarya and P. palmivora, closely related causal agents of cacao black pod rot, underwent increases in genome sizes and gene numbers by different mechanisms.</title>
        <authorList>
            <person name="Ali S.S."/>
            <person name="Shao J."/>
            <person name="Lary D.J."/>
            <person name="Kronmiller B."/>
            <person name="Shen D."/>
            <person name="Strem M.D."/>
            <person name="Amoako-Attah I."/>
            <person name="Akrofi A.Y."/>
            <person name="Begoude B.A."/>
            <person name="Ten Hoopen G.M."/>
            <person name="Coulibaly K."/>
            <person name="Kebe B.I."/>
            <person name="Melnick R.L."/>
            <person name="Guiltinan M.J."/>
            <person name="Tyler B.M."/>
            <person name="Meinhardt L.W."/>
            <person name="Bailey B.A."/>
        </authorList>
    </citation>
    <scope>NUCLEOTIDE SEQUENCE [LARGE SCALE GENOMIC DNA]</scope>
    <source>
        <strain evidence="3">sbr112.9</strain>
    </source>
</reference>
<dbReference type="InterPro" id="IPR054722">
    <property type="entry name" value="PolX-like_BBD"/>
</dbReference>
<evidence type="ECO:0000259" key="1">
    <source>
        <dbReference type="Pfam" id="PF22936"/>
    </source>
</evidence>
<name>A0A2P4XV87_9STRA</name>
<dbReference type="Pfam" id="PF14223">
    <property type="entry name" value="Retrotran_gag_2"/>
    <property type="match status" value="1"/>
</dbReference>
<feature type="domain" description="Retrovirus-related Pol polyprotein from transposon TNT 1-94-like beta-barrel" evidence="1">
    <location>
        <begin position="170"/>
        <end position="245"/>
    </location>
</feature>
<dbReference type="Proteomes" id="UP000237271">
    <property type="component" value="Unassembled WGS sequence"/>
</dbReference>
<organism evidence="2 3">
    <name type="scientific">Phytophthora palmivora</name>
    <dbReference type="NCBI Taxonomy" id="4796"/>
    <lineage>
        <taxon>Eukaryota</taxon>
        <taxon>Sar</taxon>
        <taxon>Stramenopiles</taxon>
        <taxon>Oomycota</taxon>
        <taxon>Peronosporomycetes</taxon>
        <taxon>Peronosporales</taxon>
        <taxon>Peronosporaceae</taxon>
        <taxon>Phytophthora</taxon>
    </lineage>
</organism>
<keyword evidence="3" id="KW-1185">Reference proteome</keyword>